<evidence type="ECO:0000313" key="1">
    <source>
        <dbReference type="EMBL" id="GAA2425474.1"/>
    </source>
</evidence>
<dbReference type="Gene3D" id="3.40.50.1110">
    <property type="entry name" value="SGNH hydrolase"/>
    <property type="match status" value="1"/>
</dbReference>
<dbReference type="RefSeq" id="WP_086854103.1">
    <property type="nucleotide sequence ID" value="NZ_BAAASE010000016.1"/>
</dbReference>
<reference evidence="2" key="1">
    <citation type="journal article" date="2019" name="Int. J. Syst. Evol. Microbiol.">
        <title>The Global Catalogue of Microorganisms (GCM) 10K type strain sequencing project: providing services to taxonomists for standard genome sequencing and annotation.</title>
        <authorList>
            <consortium name="The Broad Institute Genomics Platform"/>
            <consortium name="The Broad Institute Genome Sequencing Center for Infectious Disease"/>
            <person name="Wu L."/>
            <person name="Ma J."/>
        </authorList>
    </citation>
    <scope>NUCLEOTIDE SEQUENCE [LARGE SCALE GENOMIC DNA]</scope>
    <source>
        <strain evidence="2">JCM 4358</strain>
    </source>
</reference>
<keyword evidence="2" id="KW-1185">Reference proteome</keyword>
<sequence>MTGPTSGSSWPIFSTAVNPGEPWTPDSLAAAYRGAYGDFLQKPRARYGVATTIVAVGTGQFAGQGQQVVRTRNDAGDGGIRYWFLDSSNLDFVGCHWHYSAHDDPVISERLTSVVAGLPMSW</sequence>
<name>A0ABP5WI75_9ACTN</name>
<dbReference type="EMBL" id="BAAASE010000016">
    <property type="protein sequence ID" value="GAA2425474.1"/>
    <property type="molecule type" value="Genomic_DNA"/>
</dbReference>
<accession>A0ABP5WI75</accession>
<protein>
    <submittedName>
        <fullName evidence="1">Uncharacterized protein</fullName>
    </submittedName>
</protein>
<dbReference type="Proteomes" id="UP001499986">
    <property type="component" value="Unassembled WGS sequence"/>
</dbReference>
<organism evidence="1 2">
    <name type="scientific">Streptomyces coeruleofuscus</name>
    <dbReference type="NCBI Taxonomy" id="66879"/>
    <lineage>
        <taxon>Bacteria</taxon>
        <taxon>Bacillati</taxon>
        <taxon>Actinomycetota</taxon>
        <taxon>Actinomycetes</taxon>
        <taxon>Kitasatosporales</taxon>
        <taxon>Streptomycetaceae</taxon>
        <taxon>Streptomyces</taxon>
    </lineage>
</organism>
<gene>
    <name evidence="1" type="ORF">GCM10010255_79310</name>
</gene>
<dbReference type="InterPro" id="IPR036514">
    <property type="entry name" value="SGNH_hydro_sf"/>
</dbReference>
<evidence type="ECO:0000313" key="2">
    <source>
        <dbReference type="Proteomes" id="UP001499986"/>
    </source>
</evidence>
<comment type="caution">
    <text evidence="1">The sequence shown here is derived from an EMBL/GenBank/DDBJ whole genome shotgun (WGS) entry which is preliminary data.</text>
</comment>
<proteinExistence type="predicted"/>